<feature type="domain" description="Protein kinase" evidence="3">
    <location>
        <begin position="1"/>
        <end position="185"/>
    </location>
</feature>
<keyword evidence="5" id="KW-1185">Reference proteome</keyword>
<keyword evidence="2" id="KW-1133">Transmembrane helix</keyword>
<dbReference type="InterPro" id="IPR011009">
    <property type="entry name" value="Kinase-like_dom_sf"/>
</dbReference>
<evidence type="ECO:0000256" key="2">
    <source>
        <dbReference type="SAM" id="Phobius"/>
    </source>
</evidence>
<dbReference type="Proteomes" id="UP001396898">
    <property type="component" value="Unassembled WGS sequence"/>
</dbReference>
<comment type="caution">
    <text evidence="4">The sequence shown here is derived from an EMBL/GenBank/DDBJ whole genome shotgun (WGS) entry which is preliminary data.</text>
</comment>
<dbReference type="SUPFAM" id="SSF56112">
    <property type="entry name" value="Protein kinase-like (PK-like)"/>
    <property type="match status" value="1"/>
</dbReference>
<evidence type="ECO:0000313" key="4">
    <source>
        <dbReference type="EMBL" id="KAK8000984.1"/>
    </source>
</evidence>
<dbReference type="PANTHER" id="PTHR24359">
    <property type="entry name" value="SERINE/THREONINE-PROTEIN KINASE SBK1"/>
    <property type="match status" value="1"/>
</dbReference>
<dbReference type="Pfam" id="PF00069">
    <property type="entry name" value="Pkinase"/>
    <property type="match status" value="1"/>
</dbReference>
<sequence>MRPIQESVKDPGTTRNPGGEDGRGTLKIADFGQAELHEWHCKTRKRSEVADTMAYRAPECHFDGKRFRQSSDVWSLGCLFLVFVAWTLGGEELVSKFASDRSAFDQYWGISSDTFFQIDRLADDAEAWSVMVKPAVVQFIHQLRSHPKCSDYIHNLLDLIYTKMLVIESKSSERRMACIHVHRELKIMRERCCADAYYATAGNPWAAPRDMPVPSAPVQVRPPNAMMMVPIAEKKMQSAVNGGVKKKVSFGVTRYQCLLTRAQTG</sequence>
<keyword evidence="2" id="KW-0812">Transmembrane</keyword>
<gene>
    <name evidence="4" type="ORF">PG991_013206</name>
</gene>
<protein>
    <submittedName>
        <fullName evidence="4">FAD binding domain protein</fullName>
    </submittedName>
</protein>
<dbReference type="Gene3D" id="1.10.510.10">
    <property type="entry name" value="Transferase(Phosphotransferase) domain 1"/>
    <property type="match status" value="1"/>
</dbReference>
<dbReference type="EMBL" id="JAQQWI010000018">
    <property type="protein sequence ID" value="KAK8000984.1"/>
    <property type="molecule type" value="Genomic_DNA"/>
</dbReference>
<accession>A0ABR1R5D2</accession>
<evidence type="ECO:0000313" key="5">
    <source>
        <dbReference type="Proteomes" id="UP001396898"/>
    </source>
</evidence>
<dbReference type="InterPro" id="IPR000719">
    <property type="entry name" value="Prot_kinase_dom"/>
</dbReference>
<feature type="transmembrane region" description="Helical" evidence="2">
    <location>
        <begin position="73"/>
        <end position="89"/>
    </location>
</feature>
<reference evidence="4 5" key="1">
    <citation type="submission" date="2023-01" db="EMBL/GenBank/DDBJ databases">
        <title>Analysis of 21 Apiospora genomes using comparative genomics revels a genus with tremendous synthesis potential of carbohydrate active enzymes and secondary metabolites.</title>
        <authorList>
            <person name="Sorensen T."/>
        </authorList>
    </citation>
    <scope>NUCLEOTIDE SEQUENCE [LARGE SCALE GENOMIC DNA]</scope>
    <source>
        <strain evidence="4 5">CBS 20057</strain>
    </source>
</reference>
<evidence type="ECO:0000259" key="3">
    <source>
        <dbReference type="PROSITE" id="PS50011"/>
    </source>
</evidence>
<organism evidence="4 5">
    <name type="scientific">Apiospora marii</name>
    <dbReference type="NCBI Taxonomy" id="335849"/>
    <lineage>
        <taxon>Eukaryota</taxon>
        <taxon>Fungi</taxon>
        <taxon>Dikarya</taxon>
        <taxon>Ascomycota</taxon>
        <taxon>Pezizomycotina</taxon>
        <taxon>Sordariomycetes</taxon>
        <taxon>Xylariomycetidae</taxon>
        <taxon>Amphisphaeriales</taxon>
        <taxon>Apiosporaceae</taxon>
        <taxon>Apiospora</taxon>
    </lineage>
</organism>
<dbReference type="PANTHER" id="PTHR24359:SF37">
    <property type="entry name" value="PROTEIN KINASE DOMAIN-CONTAINING PROTEIN"/>
    <property type="match status" value="1"/>
</dbReference>
<keyword evidence="2" id="KW-0472">Membrane</keyword>
<dbReference type="PROSITE" id="PS50011">
    <property type="entry name" value="PROTEIN_KINASE_DOM"/>
    <property type="match status" value="1"/>
</dbReference>
<feature type="region of interest" description="Disordered" evidence="1">
    <location>
        <begin position="1"/>
        <end position="24"/>
    </location>
</feature>
<evidence type="ECO:0000256" key="1">
    <source>
        <dbReference type="SAM" id="MobiDB-lite"/>
    </source>
</evidence>
<proteinExistence type="predicted"/>
<name>A0ABR1R5D2_9PEZI</name>